<organism evidence="1 2">
    <name type="scientific">Cricetulus griseus</name>
    <name type="common">Chinese hamster</name>
    <name type="synonym">Cricetulus barabensis griseus</name>
    <dbReference type="NCBI Taxonomy" id="10029"/>
    <lineage>
        <taxon>Eukaryota</taxon>
        <taxon>Metazoa</taxon>
        <taxon>Chordata</taxon>
        <taxon>Craniata</taxon>
        <taxon>Vertebrata</taxon>
        <taxon>Euteleostomi</taxon>
        <taxon>Mammalia</taxon>
        <taxon>Eutheria</taxon>
        <taxon>Euarchontoglires</taxon>
        <taxon>Glires</taxon>
        <taxon>Rodentia</taxon>
        <taxon>Myomorpha</taxon>
        <taxon>Muroidea</taxon>
        <taxon>Cricetidae</taxon>
        <taxon>Cricetinae</taxon>
        <taxon>Cricetulus</taxon>
    </lineage>
</organism>
<reference evidence="2" key="1">
    <citation type="journal article" date="2011" name="Nat. Biotechnol.">
        <title>The genomic sequence of the Chinese hamster ovary (CHO)-K1 cell line.</title>
        <authorList>
            <person name="Xu X."/>
            <person name="Nagarajan H."/>
            <person name="Lewis N.E."/>
            <person name="Pan S."/>
            <person name="Cai Z."/>
            <person name="Liu X."/>
            <person name="Chen W."/>
            <person name="Xie M."/>
            <person name="Wang W."/>
            <person name="Hammond S."/>
            <person name="Andersen M.R."/>
            <person name="Neff N."/>
            <person name="Passarelli B."/>
            <person name="Koh W."/>
            <person name="Fan H.C."/>
            <person name="Wang J."/>
            <person name="Gui Y."/>
            <person name="Lee K.H."/>
            <person name="Betenbaugh M.J."/>
            <person name="Quake S.R."/>
            <person name="Famili I."/>
            <person name="Palsson B.O."/>
            <person name="Wang J."/>
        </authorList>
    </citation>
    <scope>NUCLEOTIDE SEQUENCE [LARGE SCALE GENOMIC DNA]</scope>
    <source>
        <strain evidence="2">CHO K1 cell line</strain>
    </source>
</reference>
<dbReference type="AlphaFoldDB" id="G3I2A5"/>
<name>G3I2A5_CRIGR</name>
<evidence type="ECO:0000313" key="2">
    <source>
        <dbReference type="Proteomes" id="UP000001075"/>
    </source>
</evidence>
<protein>
    <submittedName>
        <fullName evidence="1">Uncharacterized protein</fullName>
    </submittedName>
</protein>
<dbReference type="InParanoid" id="G3I2A5"/>
<dbReference type="Proteomes" id="UP000001075">
    <property type="component" value="Unassembled WGS sequence"/>
</dbReference>
<proteinExistence type="predicted"/>
<gene>
    <name evidence="1" type="ORF">I79_017535</name>
</gene>
<sequence>MIPQKNTRLGNLQAFSTVPLQPIDKIMNSIDVGINSELEEMNVFHTAEEFKDEKDQGITSSRIEGVFQAKRRQKGKLQMSEVQRWTGGGKRIEDKQTGCWYDNNISIMVWY</sequence>
<dbReference type="EMBL" id="JH001122">
    <property type="protein sequence ID" value="EGW13126.1"/>
    <property type="molecule type" value="Genomic_DNA"/>
</dbReference>
<evidence type="ECO:0000313" key="1">
    <source>
        <dbReference type="EMBL" id="EGW13126.1"/>
    </source>
</evidence>
<accession>G3I2A5</accession>